<keyword evidence="3" id="KW-1185">Reference proteome</keyword>
<evidence type="ECO:0000313" key="2">
    <source>
        <dbReference type="EMBL" id="CAH9114196.1"/>
    </source>
</evidence>
<proteinExistence type="predicted"/>
<comment type="caution">
    <text evidence="2">The sequence shown here is derived from an EMBL/GenBank/DDBJ whole genome shotgun (WGS) entry which is preliminary data.</text>
</comment>
<evidence type="ECO:0000256" key="1">
    <source>
        <dbReference type="SAM" id="MobiDB-lite"/>
    </source>
</evidence>
<organism evidence="2 3">
    <name type="scientific">Cuscuta europaea</name>
    <name type="common">European dodder</name>
    <dbReference type="NCBI Taxonomy" id="41803"/>
    <lineage>
        <taxon>Eukaryota</taxon>
        <taxon>Viridiplantae</taxon>
        <taxon>Streptophyta</taxon>
        <taxon>Embryophyta</taxon>
        <taxon>Tracheophyta</taxon>
        <taxon>Spermatophyta</taxon>
        <taxon>Magnoliopsida</taxon>
        <taxon>eudicotyledons</taxon>
        <taxon>Gunneridae</taxon>
        <taxon>Pentapetalae</taxon>
        <taxon>asterids</taxon>
        <taxon>lamiids</taxon>
        <taxon>Solanales</taxon>
        <taxon>Convolvulaceae</taxon>
        <taxon>Cuscuteae</taxon>
        <taxon>Cuscuta</taxon>
        <taxon>Cuscuta subgen. Cuscuta</taxon>
    </lineage>
</organism>
<accession>A0A9P0ZXP7</accession>
<name>A0A9P0ZXP7_CUSEU</name>
<dbReference type="Proteomes" id="UP001152484">
    <property type="component" value="Unassembled WGS sequence"/>
</dbReference>
<sequence>MKGLSPKWSIKMDQIFSCSAQGKLKYTPGNITSQEDVQPDMDDVYIPSPPPPVYHDTTNIDDTYNVGGSSTEYASWDDLWSEFSPTRTSPTTLDRQNTQVHTDEIRIGKRHIEVESSQSNKSARRTHTKKEGWQHFKKCAVV</sequence>
<feature type="region of interest" description="Disordered" evidence="1">
    <location>
        <begin position="32"/>
        <end position="60"/>
    </location>
</feature>
<evidence type="ECO:0000313" key="3">
    <source>
        <dbReference type="Proteomes" id="UP001152484"/>
    </source>
</evidence>
<dbReference type="EMBL" id="CAMAPE010000062">
    <property type="protein sequence ID" value="CAH9114196.1"/>
    <property type="molecule type" value="Genomic_DNA"/>
</dbReference>
<protein>
    <submittedName>
        <fullName evidence="2">Uncharacterized protein</fullName>
    </submittedName>
</protein>
<dbReference type="AlphaFoldDB" id="A0A9P0ZXP7"/>
<reference evidence="2" key="1">
    <citation type="submission" date="2022-07" db="EMBL/GenBank/DDBJ databases">
        <authorList>
            <person name="Macas J."/>
            <person name="Novak P."/>
            <person name="Neumann P."/>
        </authorList>
    </citation>
    <scope>NUCLEOTIDE SEQUENCE</scope>
</reference>
<gene>
    <name evidence="2" type="ORF">CEURO_LOCUS20324</name>
</gene>